<dbReference type="EMBL" id="VUJU01005047">
    <property type="protein sequence ID" value="KAF0752458.1"/>
    <property type="molecule type" value="Genomic_DNA"/>
</dbReference>
<evidence type="ECO:0000259" key="1">
    <source>
        <dbReference type="Pfam" id="PF25273"/>
    </source>
</evidence>
<comment type="caution">
    <text evidence="2">The sequence shown here is derived from an EMBL/GenBank/DDBJ whole genome shotgun (WGS) entry which is preliminary data.</text>
</comment>
<accession>A0A6G0YAR5</accession>
<reference evidence="2 3" key="1">
    <citation type="submission" date="2019-08" db="EMBL/GenBank/DDBJ databases">
        <title>Whole genome of Aphis craccivora.</title>
        <authorList>
            <person name="Voronova N.V."/>
            <person name="Shulinski R.S."/>
            <person name="Bandarenka Y.V."/>
            <person name="Zhorov D.G."/>
            <person name="Warner D."/>
        </authorList>
    </citation>
    <scope>NUCLEOTIDE SEQUENCE [LARGE SCALE GENOMIC DNA]</scope>
    <source>
        <strain evidence="2">180601</strain>
        <tissue evidence="2">Whole Body</tissue>
    </source>
</reference>
<dbReference type="Proteomes" id="UP000478052">
    <property type="component" value="Unassembled WGS sequence"/>
</dbReference>
<sequence length="430" mass="50329">MSVIDKKILDDQKFKFLRNLSKTRKFARFKKNNDKVVYNVINKTPLGNIIPKLVKRSHEPHNKYQFNDLINEHIESFHPTISHYRREHAPNVRYLPSDVNIMQIEKKKISFTNLGHEECEQCEQFKLHEHNKNSIQEDCETCITWKKHEIKYTDARNLYKIHSSQKDNINDCVTVSADLQKVIMLPSAEMFKKVIFTRRIIAYHESFVPVGCNSNIKPLACIWHEGTTGRNKEDIISTDISTLQIWLDNYASQNKNWCLLTFLVYIVNSCKVSTNTIKIYYIEPGHTYMSTDSFHHQVELALKKQKKTYDFNDFENSVKSSNSGKVDVNVMDHTSFYSWKDFKSVQMLQKKKKVDIVCIKAERGKFILSFKTKLTDTEYQESDCLCKKNMKKDGIPIALPKIKPCGVAREKVESILQNLDQILPENRKLF</sequence>
<evidence type="ECO:0000313" key="2">
    <source>
        <dbReference type="EMBL" id="KAF0752458.1"/>
    </source>
</evidence>
<keyword evidence="3" id="KW-1185">Reference proteome</keyword>
<protein>
    <recommendedName>
        <fullName evidence="1">DUF7869 domain-containing protein</fullName>
    </recommendedName>
</protein>
<proteinExistence type="predicted"/>
<organism evidence="2 3">
    <name type="scientific">Aphis craccivora</name>
    <name type="common">Cowpea aphid</name>
    <dbReference type="NCBI Taxonomy" id="307492"/>
    <lineage>
        <taxon>Eukaryota</taxon>
        <taxon>Metazoa</taxon>
        <taxon>Ecdysozoa</taxon>
        <taxon>Arthropoda</taxon>
        <taxon>Hexapoda</taxon>
        <taxon>Insecta</taxon>
        <taxon>Pterygota</taxon>
        <taxon>Neoptera</taxon>
        <taxon>Paraneoptera</taxon>
        <taxon>Hemiptera</taxon>
        <taxon>Sternorrhyncha</taxon>
        <taxon>Aphidomorpha</taxon>
        <taxon>Aphidoidea</taxon>
        <taxon>Aphididae</taxon>
        <taxon>Aphidini</taxon>
        <taxon>Aphis</taxon>
        <taxon>Aphis</taxon>
    </lineage>
</organism>
<feature type="domain" description="DUF7869" evidence="1">
    <location>
        <begin position="242"/>
        <end position="373"/>
    </location>
</feature>
<dbReference type="InterPro" id="IPR057191">
    <property type="entry name" value="DUF7869"/>
</dbReference>
<dbReference type="Pfam" id="PF25273">
    <property type="entry name" value="DUF7869"/>
    <property type="match status" value="1"/>
</dbReference>
<name>A0A6G0YAR5_APHCR</name>
<dbReference type="AlphaFoldDB" id="A0A6G0YAR5"/>
<gene>
    <name evidence="2" type="ORF">FWK35_00014034</name>
</gene>
<evidence type="ECO:0000313" key="3">
    <source>
        <dbReference type="Proteomes" id="UP000478052"/>
    </source>
</evidence>
<dbReference type="OrthoDB" id="6754309at2759"/>